<dbReference type="Pfam" id="PF02163">
    <property type="entry name" value="Peptidase_M50"/>
    <property type="match status" value="2"/>
</dbReference>
<feature type="transmembrane region" description="Helical" evidence="13">
    <location>
        <begin position="50"/>
        <end position="68"/>
    </location>
</feature>
<dbReference type="GO" id="GO:0046872">
    <property type="term" value="F:metal ion binding"/>
    <property type="evidence" value="ECO:0007669"/>
    <property type="project" value="UniProtKB-KW"/>
</dbReference>
<comment type="similarity">
    <text evidence="3">Belongs to the peptidase M50B family.</text>
</comment>
<feature type="transmembrane region" description="Helical" evidence="13">
    <location>
        <begin position="89"/>
        <end position="112"/>
    </location>
</feature>
<evidence type="ECO:0000313" key="16">
    <source>
        <dbReference type="Proteomes" id="UP000036356"/>
    </source>
</evidence>
<keyword evidence="11" id="KW-0482">Metalloprotease</keyword>
<dbReference type="GO" id="GO:0006508">
    <property type="term" value="P:proteolysis"/>
    <property type="evidence" value="ECO:0007669"/>
    <property type="project" value="UniProtKB-KW"/>
</dbReference>
<evidence type="ECO:0000256" key="1">
    <source>
        <dbReference type="ARBA" id="ARBA00001947"/>
    </source>
</evidence>
<feature type="domain" description="Peptidase M50" evidence="14">
    <location>
        <begin position="14"/>
        <end position="109"/>
    </location>
</feature>
<protein>
    <submittedName>
        <fullName evidence="15">Peptidase family M50</fullName>
    </submittedName>
</protein>
<evidence type="ECO:0000256" key="11">
    <source>
        <dbReference type="ARBA" id="ARBA00023049"/>
    </source>
</evidence>
<proteinExistence type="inferred from homology"/>
<feature type="transmembrane region" description="Helical" evidence="13">
    <location>
        <begin position="201"/>
        <end position="220"/>
    </location>
</feature>
<feature type="transmembrane region" description="Helical" evidence="13">
    <location>
        <begin position="174"/>
        <end position="195"/>
    </location>
</feature>
<dbReference type="EMBL" id="LDZY01000005">
    <property type="protein sequence ID" value="KLU66205.1"/>
    <property type="molecule type" value="Genomic_DNA"/>
</dbReference>
<dbReference type="CDD" id="cd06158">
    <property type="entry name" value="S2P-M50_like_1"/>
    <property type="match status" value="1"/>
</dbReference>
<keyword evidence="16" id="KW-1185">Reference proteome</keyword>
<evidence type="ECO:0000256" key="12">
    <source>
        <dbReference type="ARBA" id="ARBA00023136"/>
    </source>
</evidence>
<dbReference type="InterPro" id="IPR008915">
    <property type="entry name" value="Peptidase_M50"/>
</dbReference>
<dbReference type="GO" id="GO:0005886">
    <property type="term" value="C:plasma membrane"/>
    <property type="evidence" value="ECO:0007669"/>
    <property type="project" value="UniProtKB-SubCell"/>
</dbReference>
<comment type="cofactor">
    <cofactor evidence="1">
        <name>Zn(2+)</name>
        <dbReference type="ChEBI" id="CHEBI:29105"/>
    </cofactor>
</comment>
<reference evidence="15 16" key="1">
    <citation type="submission" date="2015-06" db="EMBL/GenBank/DDBJ databases">
        <title>Draft genome of the moderately acidophilic sulfate reducer Candidatus Desulfosporosinus acididurans strain M1.</title>
        <authorList>
            <person name="Poehlein A."/>
            <person name="Petzsch P."/>
            <person name="Johnson B.D."/>
            <person name="Schloemann M."/>
            <person name="Daniel R."/>
            <person name="Muehling M."/>
        </authorList>
    </citation>
    <scope>NUCLEOTIDE SEQUENCE [LARGE SCALE GENOMIC DNA]</scope>
    <source>
        <strain evidence="15 16">M1</strain>
    </source>
</reference>
<dbReference type="AlphaFoldDB" id="A0A0J1FRU3"/>
<dbReference type="InterPro" id="IPR052348">
    <property type="entry name" value="Metallopeptidase_M50B"/>
</dbReference>
<name>A0A0J1FRU3_9FIRM</name>
<evidence type="ECO:0000256" key="10">
    <source>
        <dbReference type="ARBA" id="ARBA00022989"/>
    </source>
</evidence>
<comment type="caution">
    <text evidence="15">The sequence shown here is derived from an EMBL/GenBank/DDBJ whole genome shotgun (WGS) entry which is preliminary data.</text>
</comment>
<keyword evidence="7" id="KW-0479">Metal-binding</keyword>
<evidence type="ECO:0000256" key="4">
    <source>
        <dbReference type="ARBA" id="ARBA00022475"/>
    </source>
</evidence>
<evidence type="ECO:0000256" key="8">
    <source>
        <dbReference type="ARBA" id="ARBA00022801"/>
    </source>
</evidence>
<dbReference type="PATRIC" id="fig|476652.3.peg.1658"/>
<evidence type="ECO:0000256" key="6">
    <source>
        <dbReference type="ARBA" id="ARBA00022692"/>
    </source>
</evidence>
<dbReference type="STRING" id="476652.DEAC_c16040"/>
<evidence type="ECO:0000256" key="5">
    <source>
        <dbReference type="ARBA" id="ARBA00022670"/>
    </source>
</evidence>
<evidence type="ECO:0000256" key="3">
    <source>
        <dbReference type="ARBA" id="ARBA00007931"/>
    </source>
</evidence>
<keyword evidence="6 13" id="KW-0812">Transmembrane</keyword>
<dbReference type="InterPro" id="IPR044537">
    <property type="entry name" value="Rip2-like"/>
</dbReference>
<gene>
    <name evidence="15" type="ORF">DEAC_c16040</name>
</gene>
<dbReference type="Proteomes" id="UP000036356">
    <property type="component" value="Unassembled WGS sequence"/>
</dbReference>
<comment type="subcellular location">
    <subcellularLocation>
        <location evidence="2">Cell membrane</location>
        <topology evidence="2">Multi-pass membrane protein</topology>
    </subcellularLocation>
</comment>
<keyword evidence="10 13" id="KW-1133">Transmembrane helix</keyword>
<keyword evidence="9" id="KW-0862">Zinc</keyword>
<dbReference type="PANTHER" id="PTHR35864">
    <property type="entry name" value="ZINC METALLOPROTEASE MJ0611-RELATED"/>
    <property type="match status" value="1"/>
</dbReference>
<evidence type="ECO:0000256" key="7">
    <source>
        <dbReference type="ARBA" id="ARBA00022723"/>
    </source>
</evidence>
<dbReference type="GO" id="GO:0008237">
    <property type="term" value="F:metallopeptidase activity"/>
    <property type="evidence" value="ECO:0007669"/>
    <property type="project" value="UniProtKB-KW"/>
</dbReference>
<dbReference type="PANTHER" id="PTHR35864:SF1">
    <property type="entry name" value="ZINC METALLOPROTEASE YWHC-RELATED"/>
    <property type="match status" value="1"/>
</dbReference>
<feature type="transmembrane region" description="Helical" evidence="13">
    <location>
        <begin position="9"/>
        <end position="30"/>
    </location>
</feature>
<keyword evidence="5" id="KW-0645">Protease</keyword>
<evidence type="ECO:0000259" key="14">
    <source>
        <dbReference type="Pfam" id="PF02163"/>
    </source>
</evidence>
<evidence type="ECO:0000256" key="13">
    <source>
        <dbReference type="SAM" id="Phobius"/>
    </source>
</evidence>
<sequence length="221" mass="25051">MFGFDITTIIANIPALMIGFAFHEYAHAWVADRLGDPTPQSQGRLTMNPLVHLDLFGTLMALLYQFGWAKPVMINPHYFKGNKRRGRMLVALAGPAANMIIAFLALLTWYISMHWLHGTEWSYDIQMVLKSIVFMNLGLGIFNLLPIPPLDGFSILTGILPERLARHLYLLEQYGLIILVILLFTDVLNIVLYPAMNGIVLIYQTIITMILTPIFGHLWLI</sequence>
<keyword evidence="8" id="KW-0378">Hydrolase</keyword>
<evidence type="ECO:0000256" key="9">
    <source>
        <dbReference type="ARBA" id="ARBA00022833"/>
    </source>
</evidence>
<feature type="transmembrane region" description="Helical" evidence="13">
    <location>
        <begin position="132"/>
        <end position="153"/>
    </location>
</feature>
<keyword evidence="4" id="KW-1003">Cell membrane</keyword>
<evidence type="ECO:0000313" key="15">
    <source>
        <dbReference type="EMBL" id="KLU66205.1"/>
    </source>
</evidence>
<accession>A0A0J1FRU3</accession>
<organism evidence="15 16">
    <name type="scientific">Desulfosporosinus acididurans</name>
    <dbReference type="NCBI Taxonomy" id="476652"/>
    <lineage>
        <taxon>Bacteria</taxon>
        <taxon>Bacillati</taxon>
        <taxon>Bacillota</taxon>
        <taxon>Clostridia</taxon>
        <taxon>Eubacteriales</taxon>
        <taxon>Desulfitobacteriaceae</taxon>
        <taxon>Desulfosporosinus</taxon>
    </lineage>
</organism>
<keyword evidence="12 13" id="KW-0472">Membrane</keyword>
<evidence type="ECO:0000256" key="2">
    <source>
        <dbReference type="ARBA" id="ARBA00004651"/>
    </source>
</evidence>
<feature type="domain" description="Peptidase M50" evidence="14">
    <location>
        <begin position="115"/>
        <end position="173"/>
    </location>
</feature>